<keyword evidence="3" id="KW-1185">Reference proteome</keyword>
<evidence type="ECO:0000313" key="3">
    <source>
        <dbReference type="Proteomes" id="UP000517712"/>
    </source>
</evidence>
<dbReference type="RefSeq" id="WP_184281472.1">
    <property type="nucleotide sequence ID" value="NZ_BAAAPG010000001.1"/>
</dbReference>
<proteinExistence type="predicted"/>
<feature type="transmembrane region" description="Helical" evidence="1">
    <location>
        <begin position="148"/>
        <end position="172"/>
    </location>
</feature>
<evidence type="ECO:0000256" key="1">
    <source>
        <dbReference type="SAM" id="Phobius"/>
    </source>
</evidence>
<organism evidence="2 3">
    <name type="scientific">Microbacterium ginsengiterrae</name>
    <dbReference type="NCBI Taxonomy" id="546115"/>
    <lineage>
        <taxon>Bacteria</taxon>
        <taxon>Bacillati</taxon>
        <taxon>Actinomycetota</taxon>
        <taxon>Actinomycetes</taxon>
        <taxon>Micrococcales</taxon>
        <taxon>Microbacteriaceae</taxon>
        <taxon>Microbacterium</taxon>
    </lineage>
</organism>
<gene>
    <name evidence="2" type="ORF">HD600_000612</name>
</gene>
<reference evidence="2 3" key="1">
    <citation type="submission" date="2020-08" db="EMBL/GenBank/DDBJ databases">
        <title>Sequencing the genomes of 1000 actinobacteria strains.</title>
        <authorList>
            <person name="Klenk H.-P."/>
        </authorList>
    </citation>
    <scope>NUCLEOTIDE SEQUENCE [LARGE SCALE GENOMIC DNA]</scope>
    <source>
        <strain evidence="2 3">DSM 24823</strain>
    </source>
</reference>
<feature type="transmembrane region" description="Helical" evidence="1">
    <location>
        <begin position="55"/>
        <end position="74"/>
    </location>
</feature>
<feature type="transmembrane region" description="Helical" evidence="1">
    <location>
        <begin position="193"/>
        <end position="215"/>
    </location>
</feature>
<evidence type="ECO:0000313" key="2">
    <source>
        <dbReference type="EMBL" id="MBB5742115.1"/>
    </source>
</evidence>
<accession>A0A7W9CAS0</accession>
<sequence length="287" mass="30871">MIDESAAAKEDIRLWREEIRSLPRGGNLVIALVCVALGVWGVFDSLSDADGDRFWGTLPIIVPGVFAGWCILQMTWRRLDSLIPLLLRFVSACLIAPLFVAVPIGIVQAVAVAFPGVRDEIARSQAANNDFHYWWDEGIGSQLGLVPFAGYMLGGCIALGVSLVIVFPVISLRAPAVVASGSHLEKVPVGQRDYTAAFVFVGLGATVLGIALWNFGRGGSIAEFPDGVARLLEDVSYGYFFWEDTVWLFGVVFVVIGVALMAAGCLRVMFARSSAAADTDESATRQN</sequence>
<dbReference type="EMBL" id="JACHMU010000001">
    <property type="protein sequence ID" value="MBB5742115.1"/>
    <property type="molecule type" value="Genomic_DNA"/>
</dbReference>
<dbReference type="Proteomes" id="UP000517712">
    <property type="component" value="Unassembled WGS sequence"/>
</dbReference>
<dbReference type="AlphaFoldDB" id="A0A7W9CAS0"/>
<feature type="transmembrane region" description="Helical" evidence="1">
    <location>
        <begin position="25"/>
        <end position="43"/>
    </location>
</feature>
<comment type="caution">
    <text evidence="2">The sequence shown here is derived from an EMBL/GenBank/DDBJ whole genome shotgun (WGS) entry which is preliminary data.</text>
</comment>
<feature type="transmembrane region" description="Helical" evidence="1">
    <location>
        <begin position="246"/>
        <end position="266"/>
    </location>
</feature>
<protein>
    <submittedName>
        <fullName evidence="2">Uncharacterized protein</fullName>
    </submittedName>
</protein>
<name>A0A7W9CAS0_9MICO</name>
<keyword evidence="1" id="KW-1133">Transmembrane helix</keyword>
<keyword evidence="1" id="KW-0472">Membrane</keyword>
<keyword evidence="1" id="KW-0812">Transmembrane</keyword>
<feature type="transmembrane region" description="Helical" evidence="1">
    <location>
        <begin position="86"/>
        <end position="114"/>
    </location>
</feature>